<dbReference type="PANTHER" id="PTHR41774">
    <property type="match status" value="1"/>
</dbReference>
<accession>A0A0C2TNG8</accession>
<sequence length="116" mass="13304">MSNKPTRFKLVFFSPTENTRPILDHLFQKYPNELGKIGEYDQCAFICPGTGQFKPSTAANPVIGESGELEFVKEDRVELVVHDKGEKEELRKAIAELKKVHPYEEVAYDVYRIEDV</sequence>
<dbReference type="OrthoDB" id="15981at2759"/>
<evidence type="ECO:0000256" key="1">
    <source>
        <dbReference type="ARBA" id="ARBA00020998"/>
    </source>
</evidence>
<organism evidence="2 3">
    <name type="scientific">Amanita muscaria (strain Koide BX008)</name>
    <dbReference type="NCBI Taxonomy" id="946122"/>
    <lineage>
        <taxon>Eukaryota</taxon>
        <taxon>Fungi</taxon>
        <taxon>Dikarya</taxon>
        <taxon>Basidiomycota</taxon>
        <taxon>Agaricomycotina</taxon>
        <taxon>Agaricomycetes</taxon>
        <taxon>Agaricomycetidae</taxon>
        <taxon>Agaricales</taxon>
        <taxon>Pluteineae</taxon>
        <taxon>Amanitaceae</taxon>
        <taxon>Amanita</taxon>
    </lineage>
</organism>
<dbReference type="Proteomes" id="UP000054549">
    <property type="component" value="Unassembled WGS sequence"/>
</dbReference>
<name>A0A0C2TNG8_AMAMK</name>
<gene>
    <name evidence="2" type="ORF">M378DRAFT_184653</name>
</gene>
<dbReference type="InParanoid" id="A0A0C2TNG8"/>
<evidence type="ECO:0000313" key="3">
    <source>
        <dbReference type="Proteomes" id="UP000054549"/>
    </source>
</evidence>
<dbReference type="Gene3D" id="3.30.70.120">
    <property type="match status" value="1"/>
</dbReference>
<proteinExistence type="predicted"/>
<dbReference type="SUPFAM" id="SSF102705">
    <property type="entry name" value="NIF3 (NGG1p interacting factor 3)-like"/>
    <property type="match status" value="1"/>
</dbReference>
<dbReference type="InterPro" id="IPR036069">
    <property type="entry name" value="DUF34/NIF3_sf"/>
</dbReference>
<keyword evidence="3" id="KW-1185">Reference proteome</keyword>
<evidence type="ECO:0000313" key="2">
    <source>
        <dbReference type="EMBL" id="KIL68724.1"/>
    </source>
</evidence>
<protein>
    <recommendedName>
        <fullName evidence="1">ATP phosphoribosyltransferase</fullName>
    </recommendedName>
</protein>
<dbReference type="STRING" id="946122.A0A0C2TNG8"/>
<dbReference type="EMBL" id="KN818227">
    <property type="protein sequence ID" value="KIL68724.1"/>
    <property type="molecule type" value="Genomic_DNA"/>
</dbReference>
<dbReference type="PANTHER" id="PTHR41774:SF1">
    <property type="entry name" value="NGG1P INTERACTING FACTOR NIF3"/>
    <property type="match status" value="1"/>
</dbReference>
<dbReference type="InterPro" id="IPR015867">
    <property type="entry name" value="N-reg_PII/ATP_PRibTrfase_C"/>
</dbReference>
<reference evidence="2 3" key="1">
    <citation type="submission" date="2014-04" db="EMBL/GenBank/DDBJ databases">
        <title>Evolutionary Origins and Diversification of the Mycorrhizal Mutualists.</title>
        <authorList>
            <consortium name="DOE Joint Genome Institute"/>
            <consortium name="Mycorrhizal Genomics Consortium"/>
            <person name="Kohler A."/>
            <person name="Kuo A."/>
            <person name="Nagy L.G."/>
            <person name="Floudas D."/>
            <person name="Copeland A."/>
            <person name="Barry K.W."/>
            <person name="Cichocki N."/>
            <person name="Veneault-Fourrey C."/>
            <person name="LaButti K."/>
            <person name="Lindquist E.A."/>
            <person name="Lipzen A."/>
            <person name="Lundell T."/>
            <person name="Morin E."/>
            <person name="Murat C."/>
            <person name="Riley R."/>
            <person name="Ohm R."/>
            <person name="Sun H."/>
            <person name="Tunlid A."/>
            <person name="Henrissat B."/>
            <person name="Grigoriev I.V."/>
            <person name="Hibbett D.S."/>
            <person name="Martin F."/>
        </authorList>
    </citation>
    <scope>NUCLEOTIDE SEQUENCE [LARGE SCALE GENOMIC DNA]</scope>
    <source>
        <strain evidence="2 3">Koide BX008</strain>
    </source>
</reference>
<dbReference type="HOGENOM" id="CLU_120084_1_0_1"/>
<dbReference type="AlphaFoldDB" id="A0A0C2TNG8"/>